<evidence type="ECO:0000313" key="1">
    <source>
        <dbReference type="EMBL" id="KAJ9664215.1"/>
    </source>
</evidence>
<gene>
    <name evidence="1" type="ORF">H2198_000433</name>
</gene>
<sequence>MEVDPRLQISDITDYRYQTTLAQQYYPDNHSSNSNPRQVQENGYFQSVPPDEARRLPSTSVNTQSWQHQAQRRPKDPNLLNGPLAGLSDFASERTFDETSMNRRTAFQSIHTNNLPTPPTDTALSTPQTNPSPNTRPHGQHGQSDTEPVKDPTTFTPPHLLAPMVPNPPNLKEWRDKFFNIKEPLLLSTEQYLTYFPHIDNVYSHRSTQKYKRKPFVSHYWDCRLKGRPTGAPLNRGKKTGDNGEDIEKRKRKRKVRERDLCDVKIKVTEFFGKEELEALRKLGLGPDATSSNTNSEQAGEFTFMLDGGGRGKSTSENVDMPFGVLEPTQKYPQGHPGEGGRRWYMVQRVSGNDKETETTDDHDLDHKHTLEESDRIKKNSVQRWMLAREKEKKKASKAKQENDADDGNGEDSDDNATFGPSGLSAGLRAAPPPSRFHASGFALQTLYSHSQPTSNNLTFFGNSFCPFAQRVWIALELIGVPYRYVEVSEHDWTLPLDPLSGTGRICNIPDMIEVNPESNIPCIRHNNFGVWESLVILEYLEDLAMGHSLFVPAVGNAQLKAHSRLWVDFINRRILPVFYALLLTPEEEAWHNRISGTASTTNMSGPSPRSRLYETETLPPQRPYLPSAAQCDPSSLPPQSSAYDIASTTPARQSEKTQTLITTLLSTITTLVNASHRTGPFFLGPSLSYVDIAFAPWIIRLSRVLSYYRGFPRPEVGTRWQQWCDAIENNEVIKRTISEENSYREVYRGAQMMHNISASGGDQEDTAMSGWEFDDKGWLNIDEARKKNNVFAEMKYARSIVQAEGFGLGGDVWGRIAGRV</sequence>
<dbReference type="Proteomes" id="UP001172386">
    <property type="component" value="Unassembled WGS sequence"/>
</dbReference>
<keyword evidence="2" id="KW-1185">Reference proteome</keyword>
<comment type="caution">
    <text evidence="1">The sequence shown here is derived from an EMBL/GenBank/DDBJ whole genome shotgun (WGS) entry which is preliminary data.</text>
</comment>
<dbReference type="EMBL" id="JAPDRQ010000004">
    <property type="protein sequence ID" value="KAJ9664215.1"/>
    <property type="molecule type" value="Genomic_DNA"/>
</dbReference>
<accession>A0ACC3AKN0</accession>
<name>A0ACC3AKN0_9EURO</name>
<reference evidence="1" key="1">
    <citation type="submission" date="2022-10" db="EMBL/GenBank/DDBJ databases">
        <title>Culturing micro-colonial fungi from biological soil crusts in the Mojave desert and describing Neophaeococcomyces mojavensis, and introducing the new genera and species Taxawa tesnikishii.</title>
        <authorList>
            <person name="Kurbessoian T."/>
            <person name="Stajich J.E."/>
        </authorList>
    </citation>
    <scope>NUCLEOTIDE SEQUENCE</scope>
    <source>
        <strain evidence="1">JES_112</strain>
    </source>
</reference>
<protein>
    <submittedName>
        <fullName evidence="1">Uncharacterized protein</fullName>
    </submittedName>
</protein>
<organism evidence="1 2">
    <name type="scientific">Neophaeococcomyces mojaviensis</name>
    <dbReference type="NCBI Taxonomy" id="3383035"/>
    <lineage>
        <taxon>Eukaryota</taxon>
        <taxon>Fungi</taxon>
        <taxon>Dikarya</taxon>
        <taxon>Ascomycota</taxon>
        <taxon>Pezizomycotina</taxon>
        <taxon>Eurotiomycetes</taxon>
        <taxon>Chaetothyriomycetidae</taxon>
        <taxon>Chaetothyriales</taxon>
        <taxon>Chaetothyriales incertae sedis</taxon>
        <taxon>Neophaeococcomyces</taxon>
    </lineage>
</organism>
<proteinExistence type="predicted"/>
<evidence type="ECO:0000313" key="2">
    <source>
        <dbReference type="Proteomes" id="UP001172386"/>
    </source>
</evidence>